<organism evidence="1 2">
    <name type="scientific">Dendrobium catenatum</name>
    <dbReference type="NCBI Taxonomy" id="906689"/>
    <lineage>
        <taxon>Eukaryota</taxon>
        <taxon>Viridiplantae</taxon>
        <taxon>Streptophyta</taxon>
        <taxon>Embryophyta</taxon>
        <taxon>Tracheophyta</taxon>
        <taxon>Spermatophyta</taxon>
        <taxon>Magnoliopsida</taxon>
        <taxon>Liliopsida</taxon>
        <taxon>Asparagales</taxon>
        <taxon>Orchidaceae</taxon>
        <taxon>Epidendroideae</taxon>
        <taxon>Malaxideae</taxon>
        <taxon>Dendrobiinae</taxon>
        <taxon>Dendrobium</taxon>
    </lineage>
</organism>
<evidence type="ECO:0000313" key="2">
    <source>
        <dbReference type="Proteomes" id="UP000233837"/>
    </source>
</evidence>
<name>A0A2I0VHH3_9ASPA</name>
<keyword evidence="2" id="KW-1185">Reference proteome</keyword>
<dbReference type="Proteomes" id="UP000233837">
    <property type="component" value="Unassembled WGS sequence"/>
</dbReference>
<reference evidence="1 2" key="1">
    <citation type="journal article" date="2016" name="Sci. Rep.">
        <title>The Dendrobium catenatum Lindl. genome sequence provides insights into polysaccharide synthase, floral development and adaptive evolution.</title>
        <authorList>
            <person name="Zhang G.Q."/>
            <person name="Xu Q."/>
            <person name="Bian C."/>
            <person name="Tsai W.C."/>
            <person name="Yeh C.M."/>
            <person name="Liu K.W."/>
            <person name="Yoshida K."/>
            <person name="Zhang L.S."/>
            <person name="Chang S.B."/>
            <person name="Chen F."/>
            <person name="Shi Y."/>
            <person name="Su Y.Y."/>
            <person name="Zhang Y.Q."/>
            <person name="Chen L.J."/>
            <person name="Yin Y."/>
            <person name="Lin M."/>
            <person name="Huang H."/>
            <person name="Deng H."/>
            <person name="Wang Z.W."/>
            <person name="Zhu S.L."/>
            <person name="Zhao X."/>
            <person name="Deng C."/>
            <person name="Niu S.C."/>
            <person name="Huang J."/>
            <person name="Wang M."/>
            <person name="Liu G.H."/>
            <person name="Yang H.J."/>
            <person name="Xiao X.J."/>
            <person name="Hsiao Y.Y."/>
            <person name="Wu W.L."/>
            <person name="Chen Y.Y."/>
            <person name="Mitsuda N."/>
            <person name="Ohme-Takagi M."/>
            <person name="Luo Y.B."/>
            <person name="Van de Peer Y."/>
            <person name="Liu Z.J."/>
        </authorList>
    </citation>
    <scope>NUCLEOTIDE SEQUENCE [LARGE SCALE GENOMIC DNA]</scope>
    <source>
        <tissue evidence="1">The whole plant</tissue>
    </source>
</reference>
<dbReference type="AlphaFoldDB" id="A0A2I0VHH3"/>
<protein>
    <submittedName>
        <fullName evidence="1">Uncharacterized protein</fullName>
    </submittedName>
</protein>
<evidence type="ECO:0000313" key="1">
    <source>
        <dbReference type="EMBL" id="PKU62814.1"/>
    </source>
</evidence>
<sequence>MPNVLMSRNHIHIFIKLRIEVIKSWILLVVPEVVLRIRINRNRMNNSSHLVIQTIR</sequence>
<reference evidence="1 2" key="2">
    <citation type="journal article" date="2017" name="Nature">
        <title>The Apostasia genome and the evolution of orchids.</title>
        <authorList>
            <person name="Zhang G.Q."/>
            <person name="Liu K.W."/>
            <person name="Li Z."/>
            <person name="Lohaus R."/>
            <person name="Hsiao Y.Y."/>
            <person name="Niu S.C."/>
            <person name="Wang J.Y."/>
            <person name="Lin Y.C."/>
            <person name="Xu Q."/>
            <person name="Chen L.J."/>
            <person name="Yoshida K."/>
            <person name="Fujiwara S."/>
            <person name="Wang Z.W."/>
            <person name="Zhang Y.Q."/>
            <person name="Mitsuda N."/>
            <person name="Wang M."/>
            <person name="Liu G.H."/>
            <person name="Pecoraro L."/>
            <person name="Huang H.X."/>
            <person name="Xiao X.J."/>
            <person name="Lin M."/>
            <person name="Wu X.Y."/>
            <person name="Wu W.L."/>
            <person name="Chen Y.Y."/>
            <person name="Chang S.B."/>
            <person name="Sakamoto S."/>
            <person name="Ohme-Takagi M."/>
            <person name="Yagi M."/>
            <person name="Zeng S.J."/>
            <person name="Shen C.Y."/>
            <person name="Yeh C.M."/>
            <person name="Luo Y.B."/>
            <person name="Tsai W.C."/>
            <person name="Van de Peer Y."/>
            <person name="Liu Z.J."/>
        </authorList>
    </citation>
    <scope>NUCLEOTIDE SEQUENCE [LARGE SCALE GENOMIC DNA]</scope>
    <source>
        <tissue evidence="1">The whole plant</tissue>
    </source>
</reference>
<gene>
    <name evidence="1" type="ORF">MA16_Dca024237</name>
</gene>
<accession>A0A2I0VHH3</accession>
<proteinExistence type="predicted"/>
<dbReference type="EMBL" id="KZ503581">
    <property type="protein sequence ID" value="PKU62814.1"/>
    <property type="molecule type" value="Genomic_DNA"/>
</dbReference>